<evidence type="ECO:0000313" key="2">
    <source>
        <dbReference type="Proteomes" id="UP001234216"/>
    </source>
</evidence>
<comment type="caution">
    <text evidence="1">The sequence shown here is derived from an EMBL/GenBank/DDBJ whole genome shotgun (WGS) entry which is preliminary data.</text>
</comment>
<evidence type="ECO:0000313" key="1">
    <source>
        <dbReference type="EMBL" id="MDQ0904924.1"/>
    </source>
</evidence>
<accession>A0AAW8F449</accession>
<dbReference type="EMBL" id="JAUSZV010000005">
    <property type="protein sequence ID" value="MDQ0904924.1"/>
    <property type="molecule type" value="Genomic_DNA"/>
</dbReference>
<dbReference type="Proteomes" id="UP001234216">
    <property type="component" value="Unassembled WGS sequence"/>
</dbReference>
<sequence length="66" mass="6987">MPAMAHGGFGRGFRFAVGTALVTEVLPDSRGGAADKFGVLLIATVLLRSVARRCRPWAPGTRRPPP</sequence>
<organism evidence="1 2">
    <name type="scientific">Streptomyces canus</name>
    <dbReference type="NCBI Taxonomy" id="58343"/>
    <lineage>
        <taxon>Bacteria</taxon>
        <taxon>Bacillati</taxon>
        <taxon>Actinomycetota</taxon>
        <taxon>Actinomycetes</taxon>
        <taxon>Kitasatosporales</taxon>
        <taxon>Streptomycetaceae</taxon>
        <taxon>Streptomyces</taxon>
        <taxon>Streptomyces aurantiacus group</taxon>
    </lineage>
</organism>
<reference evidence="1" key="1">
    <citation type="submission" date="2023-07" db="EMBL/GenBank/DDBJ databases">
        <title>Comparative genomics of wheat-associated soil bacteria to identify genetic determinants of phenazine resistance.</title>
        <authorList>
            <person name="Mouncey N."/>
        </authorList>
    </citation>
    <scope>NUCLEOTIDE SEQUENCE</scope>
    <source>
        <strain evidence="1">V4I22</strain>
    </source>
</reference>
<proteinExistence type="predicted"/>
<dbReference type="RefSeq" id="WP_306972431.1">
    <property type="nucleotide sequence ID" value="NZ_JAUSZV010000005.1"/>
</dbReference>
<evidence type="ECO:0008006" key="3">
    <source>
        <dbReference type="Google" id="ProtNLM"/>
    </source>
</evidence>
<dbReference type="AlphaFoldDB" id="A0AAW8F449"/>
<protein>
    <recommendedName>
        <fullName evidence="3">Major facilitator superfamily (MFS) profile domain-containing protein</fullName>
    </recommendedName>
</protein>
<gene>
    <name evidence="1" type="ORF">QFZ22_000909</name>
</gene>
<name>A0AAW8F449_9ACTN</name>